<name>A0A4R4J1V0_PHOLU</name>
<comment type="caution">
    <text evidence="1">The sequence shown here is derived from an EMBL/GenBank/DDBJ whole genome shotgun (WGS) entry which is preliminary data.</text>
</comment>
<dbReference type="EMBL" id="PUJX01000024">
    <property type="protein sequence ID" value="TDB47373.1"/>
    <property type="molecule type" value="Genomic_DNA"/>
</dbReference>
<sequence>MLQINEKTMSREPVKLEGMKLEFESGNVETGIRGPDNQSGVRYNLKFKLILNFDSFIKTVQEKLPYFFNDYLNNVRPELGGFAYYVSNFPIGHANYLKEKKDLHDFLIRSSSWITDWAESVGTGYLIKYEKPSFSLSPDDNELYINASKSFVFSDTNKTFEVKDIPLTRLDWALYLRDEIEDDGIGGELNLAYYPNETVDIDGSRLYRGQLYLSGKHLTPGVISPEQIKVAK</sequence>
<dbReference type="AlphaFoldDB" id="A0A4R4J1V0"/>
<evidence type="ECO:0000313" key="1">
    <source>
        <dbReference type="EMBL" id="TDB47373.1"/>
    </source>
</evidence>
<accession>A0A4R4J1V0</accession>
<dbReference type="RefSeq" id="WP_088373602.1">
    <property type="nucleotide sequence ID" value="NZ_CAWOLF010000024.1"/>
</dbReference>
<evidence type="ECO:0000313" key="2">
    <source>
        <dbReference type="Proteomes" id="UP000295550"/>
    </source>
</evidence>
<protein>
    <submittedName>
        <fullName evidence="1">Uncharacterized protein</fullName>
    </submittedName>
</protein>
<organism evidence="1 2">
    <name type="scientific">Photorhabdus luminescens subsp. mexicana</name>
    <dbReference type="NCBI Taxonomy" id="2100167"/>
    <lineage>
        <taxon>Bacteria</taxon>
        <taxon>Pseudomonadati</taxon>
        <taxon>Pseudomonadota</taxon>
        <taxon>Gammaproteobacteria</taxon>
        <taxon>Enterobacterales</taxon>
        <taxon>Morganellaceae</taxon>
        <taxon>Photorhabdus</taxon>
    </lineage>
</organism>
<reference evidence="1 2" key="1">
    <citation type="journal article" date="2019" name="Int. J. Syst. Evol. Microbiol.">
        <title>Photorhabdus khanii subsp. guanajuatensis subsp. nov., isolated from Heterorhabditis atacamensis, and Photorhabdus luminescens subsp. mexicana subsp. nov., isolated from Heterorhabditis mexicana entomopathogenic nematodes.</title>
        <authorList>
            <person name="Machado R.A.R."/>
            <person name="Bruno P."/>
            <person name="Arce C.C.M."/>
            <person name="Liechti N."/>
            <person name="Kohler A."/>
            <person name="Bernal J."/>
            <person name="Bruggmann R."/>
            <person name="Turlings T.C.J."/>
        </authorList>
    </citation>
    <scope>NUCLEOTIDE SEQUENCE [LARGE SCALE GENOMIC DNA]</scope>
    <source>
        <strain evidence="1 2">MEX47-22</strain>
    </source>
</reference>
<proteinExistence type="predicted"/>
<gene>
    <name evidence="1" type="ORF">C5468_19315</name>
</gene>
<dbReference type="Proteomes" id="UP000295550">
    <property type="component" value="Unassembled WGS sequence"/>
</dbReference>